<proteinExistence type="predicted"/>
<comment type="caution">
    <text evidence="3">The sequence shown here is derived from an EMBL/GenBank/DDBJ whole genome shotgun (WGS) entry which is preliminary data.</text>
</comment>
<dbReference type="InterPro" id="IPR042098">
    <property type="entry name" value="TauD-like_sf"/>
</dbReference>
<accession>A0ABR2UQ80</accession>
<dbReference type="Proteomes" id="UP001408356">
    <property type="component" value="Unassembled WGS sequence"/>
</dbReference>
<gene>
    <name evidence="3" type="ORF">SUNI508_09490</name>
</gene>
<dbReference type="InterPro" id="IPR003819">
    <property type="entry name" value="TauD/TfdA-like"/>
</dbReference>
<protein>
    <recommendedName>
        <fullName evidence="2">TauD/TfdA-like domain-containing protein</fullName>
    </recommendedName>
</protein>
<evidence type="ECO:0000313" key="3">
    <source>
        <dbReference type="EMBL" id="KAK9416792.1"/>
    </source>
</evidence>
<dbReference type="Pfam" id="PF02668">
    <property type="entry name" value="TauD"/>
    <property type="match status" value="1"/>
</dbReference>
<sequence>MATSAQTQNAEYSPKSWTAEDAYRDKSWIQYLSHKEHDGFQSALEHALKVNKPFLEMTQEDYPLPPVSQQALSCALATVKGRRGMCLIKGFPTDKWTESEMRLAYWGIGLYMGVARPQNRAGEVIVDVRDAGGGYKVKGGRGYNTNAGLDFRQDSVDVVALLKNSNAAQEDFPEVPKYMPEQVEALYLLDRIIPLEDYCYTMELERGDIRLLISFVTLHSRTPFEDHENPDKKRHLMRLWLSVPGSQPLPSEWADYWGDVRANAVRGGLCGTTITSEYLAYEKRQAGAFEMHCTH</sequence>
<feature type="domain" description="TauD/TfdA-like" evidence="2">
    <location>
        <begin position="166"/>
        <end position="240"/>
    </location>
</feature>
<dbReference type="Gene3D" id="3.60.130.10">
    <property type="entry name" value="Clavaminate synthase-like"/>
    <property type="match status" value="2"/>
</dbReference>
<organism evidence="3 4">
    <name type="scientific">Seiridium unicorne</name>
    <dbReference type="NCBI Taxonomy" id="138068"/>
    <lineage>
        <taxon>Eukaryota</taxon>
        <taxon>Fungi</taxon>
        <taxon>Dikarya</taxon>
        <taxon>Ascomycota</taxon>
        <taxon>Pezizomycotina</taxon>
        <taxon>Sordariomycetes</taxon>
        <taxon>Xylariomycetidae</taxon>
        <taxon>Amphisphaeriales</taxon>
        <taxon>Sporocadaceae</taxon>
        <taxon>Seiridium</taxon>
    </lineage>
</organism>
<evidence type="ECO:0000313" key="4">
    <source>
        <dbReference type="Proteomes" id="UP001408356"/>
    </source>
</evidence>
<evidence type="ECO:0000259" key="2">
    <source>
        <dbReference type="Pfam" id="PF02668"/>
    </source>
</evidence>
<name>A0ABR2UQ80_9PEZI</name>
<keyword evidence="1" id="KW-0560">Oxidoreductase</keyword>
<evidence type="ECO:0000256" key="1">
    <source>
        <dbReference type="ARBA" id="ARBA00023002"/>
    </source>
</evidence>
<keyword evidence="4" id="KW-1185">Reference proteome</keyword>
<dbReference type="SUPFAM" id="SSF51197">
    <property type="entry name" value="Clavaminate synthase-like"/>
    <property type="match status" value="1"/>
</dbReference>
<dbReference type="EMBL" id="JARVKF010000404">
    <property type="protein sequence ID" value="KAK9416792.1"/>
    <property type="molecule type" value="Genomic_DNA"/>
</dbReference>
<reference evidence="3 4" key="1">
    <citation type="journal article" date="2024" name="J. Plant Pathol.">
        <title>Sequence and assembly of the genome of Seiridium unicorne, isolate CBS 538.82, causal agent of cypress canker disease.</title>
        <authorList>
            <person name="Scali E."/>
            <person name="Rocca G.D."/>
            <person name="Danti R."/>
            <person name="Garbelotto M."/>
            <person name="Barberini S."/>
            <person name="Baroncelli R."/>
            <person name="Emiliani G."/>
        </authorList>
    </citation>
    <scope>NUCLEOTIDE SEQUENCE [LARGE SCALE GENOMIC DNA]</scope>
    <source>
        <strain evidence="3 4">BM-138-508</strain>
    </source>
</reference>